<protein>
    <submittedName>
        <fullName evidence="1">Uncharacterized protein</fullName>
    </submittedName>
</protein>
<dbReference type="RefSeq" id="WP_190697707.1">
    <property type="nucleotide sequence ID" value="NZ_JAMPKX010000016.1"/>
</dbReference>
<reference evidence="1 2" key="1">
    <citation type="submission" date="2022-04" db="EMBL/GenBank/DDBJ databases">
        <title>Positive selection, recombination, and allopatry shape intraspecific diversity of widespread and dominant cyanobacteria.</title>
        <authorList>
            <person name="Wei J."/>
            <person name="Shu W."/>
            <person name="Hu C."/>
        </authorList>
    </citation>
    <scope>NUCLEOTIDE SEQUENCE [LARGE SCALE GENOMIC DNA]</scope>
    <source>
        <strain evidence="1 2">DQ-A4</strain>
    </source>
</reference>
<sequence>MSSFSVIGRPAIASSQPIVVVERVGLPRPVAAPIQNVSEEMRSPLDMGSLPNALTAAVLQDAQEWFNTTELMLEMAPDAPTDIGVEVELIEPVTWNECRGDSGPSRPMRGICPDINVFGWRVVVVGQGFSEPLRLVYYIPQGAEVGLWTPQPDGLQSLSEAVQQRILTQVAEEAGISTSSLRLFWAEARFFDRSLNTREDAPSCGMAIRSGWAVQIMVDQAISGTSIQQPLWVYHTNITGTDIRLISQGQWMPPP</sequence>
<dbReference type="Proteomes" id="UP001482513">
    <property type="component" value="Unassembled WGS sequence"/>
</dbReference>
<comment type="caution">
    <text evidence="1">The sequence shown here is derived from an EMBL/GenBank/DDBJ whole genome shotgun (WGS) entry which is preliminary data.</text>
</comment>
<dbReference type="EMBL" id="JAMPKX010000016">
    <property type="protein sequence ID" value="MEP0949915.1"/>
    <property type="molecule type" value="Genomic_DNA"/>
</dbReference>
<evidence type="ECO:0000313" key="1">
    <source>
        <dbReference type="EMBL" id="MEP0949915.1"/>
    </source>
</evidence>
<organism evidence="1 2">
    <name type="scientific">Leptolyngbya subtilissima DQ-A4</name>
    <dbReference type="NCBI Taxonomy" id="2933933"/>
    <lineage>
        <taxon>Bacteria</taxon>
        <taxon>Bacillati</taxon>
        <taxon>Cyanobacteriota</taxon>
        <taxon>Cyanophyceae</taxon>
        <taxon>Leptolyngbyales</taxon>
        <taxon>Leptolyngbyaceae</taxon>
        <taxon>Leptolyngbya group</taxon>
        <taxon>Leptolyngbya</taxon>
    </lineage>
</organism>
<evidence type="ECO:0000313" key="2">
    <source>
        <dbReference type="Proteomes" id="UP001482513"/>
    </source>
</evidence>
<name>A0ABV0KAW0_9CYAN</name>
<gene>
    <name evidence="1" type="ORF">NC992_23785</name>
</gene>
<proteinExistence type="predicted"/>
<keyword evidence="2" id="KW-1185">Reference proteome</keyword>
<accession>A0ABV0KAW0</accession>